<dbReference type="GO" id="GO:0005886">
    <property type="term" value="C:plasma membrane"/>
    <property type="evidence" value="ECO:0000318"/>
    <property type="project" value="GO_Central"/>
</dbReference>
<dbReference type="EMBL" id="EQ973836">
    <property type="protein sequence ID" value="EEF43010.1"/>
    <property type="molecule type" value="Genomic_DNA"/>
</dbReference>
<keyword evidence="5 6" id="KW-0472">Membrane</keyword>
<dbReference type="InterPro" id="IPR039261">
    <property type="entry name" value="FNR_nucleotide-bd"/>
</dbReference>
<feature type="domain" description="Ferric oxidoreductase" evidence="7">
    <location>
        <begin position="15"/>
        <end position="62"/>
    </location>
</feature>
<evidence type="ECO:0000256" key="1">
    <source>
        <dbReference type="ARBA" id="ARBA00004141"/>
    </source>
</evidence>
<comment type="subcellular location">
    <subcellularLocation>
        <location evidence="1">Membrane</location>
        <topology evidence="1">Multi-pass membrane protein</topology>
    </subcellularLocation>
</comment>
<evidence type="ECO:0000256" key="5">
    <source>
        <dbReference type="ARBA" id="ARBA00023136"/>
    </source>
</evidence>
<evidence type="ECO:0000256" key="6">
    <source>
        <dbReference type="SAM" id="Phobius"/>
    </source>
</evidence>
<keyword evidence="3 6" id="KW-1133">Transmembrane helix</keyword>
<evidence type="ECO:0000313" key="8">
    <source>
        <dbReference type="EMBL" id="EEF43010.1"/>
    </source>
</evidence>
<name>B9S074_RICCO</name>
<evidence type="ECO:0000313" key="9">
    <source>
        <dbReference type="Proteomes" id="UP000008311"/>
    </source>
</evidence>
<sequence>MAFTDLYQILEREDVGFSNLAGVISLVAGFCMWVTALPGVRTWNFELFFYTHQLYVVFILFLAFHVSDFVVGKAAGGIFLFMLGRFLRFCQSRRTVNVISAKCLSKPGTVIMAAMASFQCFIQSFGWEISSICSHKELRGSIMNISEAEVAELQDQPPKPHSKITVSVEGPYGHAVPYHLMYESLILVAGGIGISPFLAKSSVIFSIELMKEDPVYQKGFWKTGKMGKVLKGQSTKIVNLLEQNHAGSIIIQYGSRPDFREIFGSVSRHWGYVDVGVIICGPPGFEPSVAREIRSQNLRRDLVTRFSISTAIALNLLEAKLQASPCGPFLFWLMDHLELSLLLNSFGYLSLWSLFTGLLILIYQTSLEILSDWHYDASREKTQCLSLLANFKRSY</sequence>
<dbReference type="Proteomes" id="UP000008311">
    <property type="component" value="Unassembled WGS sequence"/>
</dbReference>
<gene>
    <name evidence="8" type="ORF">RCOM_1299890</name>
</gene>
<feature type="transmembrane region" description="Helical" evidence="6">
    <location>
        <begin position="70"/>
        <end position="87"/>
    </location>
</feature>
<feature type="transmembrane region" description="Helical" evidence="6">
    <location>
        <begin position="20"/>
        <end position="40"/>
    </location>
</feature>
<dbReference type="eggNOG" id="KOG0039">
    <property type="taxonomic scope" value="Eukaryota"/>
</dbReference>
<dbReference type="AlphaFoldDB" id="B9S074"/>
<dbReference type="SUPFAM" id="SSF52343">
    <property type="entry name" value="Ferredoxin reductase-like, C-terminal NADP-linked domain"/>
    <property type="match status" value="1"/>
</dbReference>
<evidence type="ECO:0000259" key="7">
    <source>
        <dbReference type="Pfam" id="PF01794"/>
    </source>
</evidence>
<organism evidence="8 9">
    <name type="scientific">Ricinus communis</name>
    <name type="common">Castor bean</name>
    <dbReference type="NCBI Taxonomy" id="3988"/>
    <lineage>
        <taxon>Eukaryota</taxon>
        <taxon>Viridiplantae</taxon>
        <taxon>Streptophyta</taxon>
        <taxon>Embryophyta</taxon>
        <taxon>Tracheophyta</taxon>
        <taxon>Spermatophyta</taxon>
        <taxon>Magnoliopsida</taxon>
        <taxon>eudicotyledons</taxon>
        <taxon>Gunneridae</taxon>
        <taxon>Pentapetalae</taxon>
        <taxon>rosids</taxon>
        <taxon>fabids</taxon>
        <taxon>Malpighiales</taxon>
        <taxon>Euphorbiaceae</taxon>
        <taxon>Acalyphoideae</taxon>
        <taxon>Acalypheae</taxon>
        <taxon>Ricinus</taxon>
    </lineage>
</organism>
<dbReference type="InterPro" id="IPR050369">
    <property type="entry name" value="RBOH/FRE"/>
</dbReference>
<dbReference type="InterPro" id="IPR013130">
    <property type="entry name" value="Fe3_Rdtase_TM_dom"/>
</dbReference>
<feature type="transmembrane region" description="Helical" evidence="6">
    <location>
        <begin position="47"/>
        <end position="64"/>
    </location>
</feature>
<feature type="transmembrane region" description="Helical" evidence="6">
    <location>
        <begin position="341"/>
        <end position="363"/>
    </location>
</feature>
<accession>B9S074</accession>
<evidence type="ECO:0000256" key="3">
    <source>
        <dbReference type="ARBA" id="ARBA00022989"/>
    </source>
</evidence>
<keyword evidence="2 6" id="KW-0812">Transmembrane</keyword>
<evidence type="ECO:0000256" key="4">
    <source>
        <dbReference type="ARBA" id="ARBA00023002"/>
    </source>
</evidence>
<dbReference type="GO" id="GO:0000293">
    <property type="term" value="F:ferric-chelate reductase activity"/>
    <property type="evidence" value="ECO:0000318"/>
    <property type="project" value="GO_Central"/>
</dbReference>
<keyword evidence="9" id="KW-1185">Reference proteome</keyword>
<keyword evidence="4" id="KW-0560">Oxidoreductase</keyword>
<protein>
    <submittedName>
        <fullName evidence="8">Ferric-chelate reductase, putative</fullName>
    </submittedName>
</protein>
<dbReference type="Pfam" id="PF01794">
    <property type="entry name" value="Ferric_reduct"/>
    <property type="match status" value="1"/>
</dbReference>
<dbReference type="Gene3D" id="3.40.50.80">
    <property type="entry name" value="Nucleotide-binding domain of ferredoxin-NADP reductase (FNR) module"/>
    <property type="match status" value="2"/>
</dbReference>
<dbReference type="PANTHER" id="PTHR11972:SF69">
    <property type="entry name" value="FERRIC REDUCTION OXIDASE 6-RELATED"/>
    <property type="match status" value="1"/>
</dbReference>
<dbReference type="PANTHER" id="PTHR11972">
    <property type="entry name" value="NADPH OXIDASE"/>
    <property type="match status" value="1"/>
</dbReference>
<evidence type="ECO:0000256" key="2">
    <source>
        <dbReference type="ARBA" id="ARBA00022692"/>
    </source>
</evidence>
<dbReference type="InParanoid" id="B9S074"/>
<reference evidence="9" key="1">
    <citation type="journal article" date="2010" name="Nat. Biotechnol.">
        <title>Draft genome sequence of the oilseed species Ricinus communis.</title>
        <authorList>
            <person name="Chan A.P."/>
            <person name="Crabtree J."/>
            <person name="Zhao Q."/>
            <person name="Lorenzi H."/>
            <person name="Orvis J."/>
            <person name="Puiu D."/>
            <person name="Melake-Berhan A."/>
            <person name="Jones K.M."/>
            <person name="Redman J."/>
            <person name="Chen G."/>
            <person name="Cahoon E.B."/>
            <person name="Gedil M."/>
            <person name="Stanke M."/>
            <person name="Haas B.J."/>
            <person name="Wortman J.R."/>
            <person name="Fraser-Liggett C.M."/>
            <person name="Ravel J."/>
            <person name="Rabinowicz P.D."/>
        </authorList>
    </citation>
    <scope>NUCLEOTIDE SEQUENCE [LARGE SCALE GENOMIC DNA]</scope>
    <source>
        <strain evidence="9">cv. Hale</strain>
    </source>
</reference>
<proteinExistence type="predicted"/>